<dbReference type="EMBL" id="FWFX01000004">
    <property type="protein sequence ID" value="SLN34555.1"/>
    <property type="molecule type" value="Genomic_DNA"/>
</dbReference>
<organism evidence="1 2">
    <name type="scientific">Roseovarius albus</name>
    <dbReference type="NCBI Taxonomy" id="1247867"/>
    <lineage>
        <taxon>Bacteria</taxon>
        <taxon>Pseudomonadati</taxon>
        <taxon>Pseudomonadota</taxon>
        <taxon>Alphaproteobacteria</taxon>
        <taxon>Rhodobacterales</taxon>
        <taxon>Roseobacteraceae</taxon>
        <taxon>Roseovarius</taxon>
    </lineage>
</organism>
<dbReference type="RefSeq" id="WP_159454021.1">
    <property type="nucleotide sequence ID" value="NZ_FWFX01000004.1"/>
</dbReference>
<dbReference type="OrthoDB" id="7841298at2"/>
<sequence>MAGKSAHPTALQSYIDFYRTETGQKLNHAMFAAFDQMYDEISYLLGQAVAQQLQSEQL</sequence>
<proteinExistence type="predicted"/>
<evidence type="ECO:0000313" key="2">
    <source>
        <dbReference type="Proteomes" id="UP000193061"/>
    </source>
</evidence>
<protein>
    <submittedName>
        <fullName evidence="1">Uncharacterized protein</fullName>
    </submittedName>
</protein>
<accession>A0A1X6YXJ8</accession>
<gene>
    <name evidence="1" type="ORF">ROA7450_01567</name>
</gene>
<reference evidence="1 2" key="1">
    <citation type="submission" date="2017-03" db="EMBL/GenBank/DDBJ databases">
        <authorList>
            <person name="Afonso C.L."/>
            <person name="Miller P.J."/>
            <person name="Scott M.A."/>
            <person name="Spackman E."/>
            <person name="Goraichik I."/>
            <person name="Dimitrov K.M."/>
            <person name="Suarez D.L."/>
            <person name="Swayne D.E."/>
        </authorList>
    </citation>
    <scope>NUCLEOTIDE SEQUENCE [LARGE SCALE GENOMIC DNA]</scope>
    <source>
        <strain evidence="1 2">CECT 7450</strain>
    </source>
</reference>
<dbReference type="AlphaFoldDB" id="A0A1X6YXJ8"/>
<name>A0A1X6YXJ8_9RHOB</name>
<dbReference type="Proteomes" id="UP000193061">
    <property type="component" value="Unassembled WGS sequence"/>
</dbReference>
<evidence type="ECO:0000313" key="1">
    <source>
        <dbReference type="EMBL" id="SLN34555.1"/>
    </source>
</evidence>
<keyword evidence="2" id="KW-1185">Reference proteome</keyword>